<keyword evidence="8" id="KW-1185">Reference proteome</keyword>
<evidence type="ECO:0000259" key="5">
    <source>
        <dbReference type="PROSITE" id="PS50948"/>
    </source>
</evidence>
<dbReference type="EMBL" id="VJMH01001186">
    <property type="protein sequence ID" value="KAF0712792.1"/>
    <property type="molecule type" value="Genomic_DNA"/>
</dbReference>
<dbReference type="Pfam" id="PF00188">
    <property type="entry name" value="CAP"/>
    <property type="match status" value="1"/>
</dbReference>
<dbReference type="InterPro" id="IPR000177">
    <property type="entry name" value="Apple"/>
</dbReference>
<accession>A0A485KC40</accession>
<evidence type="ECO:0000256" key="1">
    <source>
        <dbReference type="ARBA" id="ARBA00022737"/>
    </source>
</evidence>
<dbReference type="OrthoDB" id="63193at2759"/>
<dbReference type="PROSITE" id="PS50948">
    <property type="entry name" value="PAN"/>
    <property type="match status" value="1"/>
</dbReference>
<dbReference type="PANTHER" id="PTHR33946">
    <property type="match status" value="1"/>
</dbReference>
<evidence type="ECO:0000256" key="3">
    <source>
        <dbReference type="SAM" id="MobiDB-lite"/>
    </source>
</evidence>
<evidence type="ECO:0000313" key="6">
    <source>
        <dbReference type="EMBL" id="KAF0712792.1"/>
    </source>
</evidence>
<dbReference type="CDD" id="cd01100">
    <property type="entry name" value="APPLE_Factor_XI_like"/>
    <property type="match status" value="2"/>
</dbReference>
<dbReference type="SUPFAM" id="SSF55797">
    <property type="entry name" value="PR-1-like"/>
    <property type="match status" value="1"/>
</dbReference>
<evidence type="ECO:0000256" key="2">
    <source>
        <dbReference type="ARBA" id="ARBA00023157"/>
    </source>
</evidence>
<dbReference type="Gene3D" id="3.50.4.10">
    <property type="entry name" value="Hepatocyte Growth Factor"/>
    <property type="match status" value="2"/>
</dbReference>
<feature type="domain" description="Apple" evidence="5">
    <location>
        <begin position="19"/>
        <end position="91"/>
    </location>
</feature>
<proteinExistence type="predicted"/>
<evidence type="ECO:0000313" key="8">
    <source>
        <dbReference type="Proteomes" id="UP000332933"/>
    </source>
</evidence>
<name>A0A485KC40_9STRA</name>
<dbReference type="SMART" id="SM00198">
    <property type="entry name" value="SCP"/>
    <property type="match status" value="1"/>
</dbReference>
<dbReference type="Proteomes" id="UP000332933">
    <property type="component" value="Unassembled WGS sequence"/>
</dbReference>
<evidence type="ECO:0000313" key="7">
    <source>
        <dbReference type="EMBL" id="VFT81761.1"/>
    </source>
</evidence>
<keyword evidence="1" id="KW-0677">Repeat</keyword>
<dbReference type="GO" id="GO:0005576">
    <property type="term" value="C:extracellular region"/>
    <property type="evidence" value="ECO:0007669"/>
    <property type="project" value="InterPro"/>
</dbReference>
<organism evidence="7 8">
    <name type="scientific">Aphanomyces stellatus</name>
    <dbReference type="NCBI Taxonomy" id="120398"/>
    <lineage>
        <taxon>Eukaryota</taxon>
        <taxon>Sar</taxon>
        <taxon>Stramenopiles</taxon>
        <taxon>Oomycota</taxon>
        <taxon>Saprolegniomycetes</taxon>
        <taxon>Saprolegniales</taxon>
        <taxon>Verrucalvaceae</taxon>
        <taxon>Aphanomyces</taxon>
    </lineage>
</organism>
<feature type="chain" id="PRO_5033436806" evidence="4">
    <location>
        <begin position="17"/>
        <end position="343"/>
    </location>
</feature>
<reference evidence="6" key="2">
    <citation type="submission" date="2019-06" db="EMBL/GenBank/DDBJ databases">
        <title>Genomics analysis of Aphanomyces spp. identifies a new class of oomycete effector associated with host adaptation.</title>
        <authorList>
            <person name="Gaulin E."/>
        </authorList>
    </citation>
    <scope>NUCLEOTIDE SEQUENCE</scope>
    <source>
        <strain evidence="6">CBS 578.67</strain>
    </source>
</reference>
<dbReference type="Gene3D" id="3.40.33.10">
    <property type="entry name" value="CAP"/>
    <property type="match status" value="1"/>
</dbReference>
<dbReference type="AlphaFoldDB" id="A0A485KC40"/>
<evidence type="ECO:0000256" key="4">
    <source>
        <dbReference type="SAM" id="SignalP"/>
    </source>
</evidence>
<protein>
    <submittedName>
        <fullName evidence="7">Aste57867_4658 protein</fullName>
    </submittedName>
</protein>
<feature type="signal peptide" evidence="4">
    <location>
        <begin position="1"/>
        <end position="16"/>
    </location>
</feature>
<dbReference type="SMART" id="SM00223">
    <property type="entry name" value="APPLE"/>
    <property type="match status" value="2"/>
</dbReference>
<dbReference type="GO" id="GO:0006508">
    <property type="term" value="P:proteolysis"/>
    <property type="evidence" value="ECO:0007669"/>
    <property type="project" value="InterPro"/>
</dbReference>
<dbReference type="InterPro" id="IPR003609">
    <property type="entry name" value="Pan_app"/>
</dbReference>
<keyword evidence="2" id="KW-1015">Disulfide bond</keyword>
<dbReference type="InterPro" id="IPR035940">
    <property type="entry name" value="CAP_sf"/>
</dbReference>
<feature type="compositionally biased region" description="Pro residues" evidence="3">
    <location>
        <begin position="161"/>
        <end position="176"/>
    </location>
</feature>
<keyword evidence="4" id="KW-0732">Signal</keyword>
<reference evidence="7 8" key="1">
    <citation type="submission" date="2019-03" db="EMBL/GenBank/DDBJ databases">
        <authorList>
            <person name="Gaulin E."/>
            <person name="Dumas B."/>
        </authorList>
    </citation>
    <scope>NUCLEOTIDE SEQUENCE [LARGE SCALE GENOMIC DNA]</scope>
    <source>
        <strain evidence="7">CBS 568.67</strain>
    </source>
</reference>
<dbReference type="PANTHER" id="PTHR33946:SF4">
    <property type="entry name" value="COAGULATION FACTOR XI"/>
    <property type="match status" value="1"/>
</dbReference>
<dbReference type="EMBL" id="CAADRA010001186">
    <property type="protein sequence ID" value="VFT81761.1"/>
    <property type="molecule type" value="Genomic_DNA"/>
</dbReference>
<gene>
    <name evidence="7" type="primary">Aste57867_4658</name>
    <name evidence="6" type="ORF">As57867_004645</name>
    <name evidence="7" type="ORF">ASTE57867_4658</name>
</gene>
<dbReference type="InterPro" id="IPR014044">
    <property type="entry name" value="CAP_dom"/>
</dbReference>
<feature type="region of interest" description="Disordered" evidence="3">
    <location>
        <begin position="157"/>
        <end position="182"/>
    </location>
</feature>
<dbReference type="Pfam" id="PF14295">
    <property type="entry name" value="PAN_4"/>
    <property type="match status" value="2"/>
</dbReference>
<sequence length="343" mass="36159">MMRSLFLAIVATAAVAQTCSPTESDTDYYGNDLTQTQQDNSEDCCGDCTNTAGCVAYSWRDGTCYLKKSKGTAQWAPGVQSAAIPIEGRTCGKVEKNTDYPGNDISRMSTSNSADCCALCDSNSECVVSVWFKGACYLKRTLGSKTTVKGAEAIQVKGAGPAPPAPSPSPPSPPSPGNGDLGDQVARQLTIIRAAHGLGPVTYDAGIAAQMQAWADDCSQHPGGGHGGPYGVQNLASAPDCGTNCLKEEGPSWWWYAGEVVNFNFQSQQCDLNVNDGGCGHFVNSLGTWVTKVGCGWSTCYNPSIGKNDPLIWCNYDGNGDDRAIPGPKKSLAQVRTEMLSGY</sequence>